<dbReference type="Gene3D" id="1.10.10.10">
    <property type="entry name" value="Winged helix-like DNA-binding domain superfamily/Winged helix DNA-binding domain"/>
    <property type="match status" value="1"/>
</dbReference>
<dbReference type="SMART" id="SM00895">
    <property type="entry name" value="FCD"/>
    <property type="match status" value="1"/>
</dbReference>
<name>A0ABS2KVT0_9NOCA</name>
<sequence length="233" mass="25604">MPPRRRSALLAKLSRDVAGGSQEEILTELRRVILSGDAPPGTPIPLGDVADVFGVSRIPVRESLKTLIGENLVSHRPNLGYTVAQLTSQELREMYIVREVLENAALAVAAESATDGERRRAEQIERDLRSSIADDDPQRYHRLSREFHVALTAPSRMHRLLHMLDVAWNVTEPVQPMVHVKGADRAALNDDHSVMVRAFVDRDSAALLAAAAHHNERLNDVIATLPSGSGLLS</sequence>
<dbReference type="InterPro" id="IPR000524">
    <property type="entry name" value="Tscrpt_reg_HTH_GntR"/>
</dbReference>
<evidence type="ECO:0000256" key="2">
    <source>
        <dbReference type="ARBA" id="ARBA00023125"/>
    </source>
</evidence>
<dbReference type="Gene3D" id="1.20.120.530">
    <property type="entry name" value="GntR ligand-binding domain-like"/>
    <property type="match status" value="1"/>
</dbReference>
<gene>
    <name evidence="5" type="ORF">JOE42_002790</name>
</gene>
<dbReference type="InterPro" id="IPR011711">
    <property type="entry name" value="GntR_C"/>
</dbReference>
<accession>A0ABS2KVT0</accession>
<evidence type="ECO:0000256" key="3">
    <source>
        <dbReference type="ARBA" id="ARBA00023163"/>
    </source>
</evidence>
<dbReference type="InterPro" id="IPR036388">
    <property type="entry name" value="WH-like_DNA-bd_sf"/>
</dbReference>
<evidence type="ECO:0000313" key="6">
    <source>
        <dbReference type="Proteomes" id="UP000703038"/>
    </source>
</evidence>
<reference evidence="5 6" key="1">
    <citation type="submission" date="2021-01" db="EMBL/GenBank/DDBJ databases">
        <title>Genomics of switchgrass bacterial isolates.</title>
        <authorList>
            <person name="Shade A."/>
        </authorList>
    </citation>
    <scope>NUCLEOTIDE SEQUENCE [LARGE SCALE GENOMIC DNA]</scope>
    <source>
        <strain evidence="5 6">PvP111</strain>
    </source>
</reference>
<comment type="caution">
    <text evidence="5">The sequence shown here is derived from an EMBL/GenBank/DDBJ whole genome shotgun (WGS) entry which is preliminary data.</text>
</comment>
<protein>
    <submittedName>
        <fullName evidence="5">DNA-binding GntR family transcriptional regulator</fullName>
    </submittedName>
</protein>
<dbReference type="GO" id="GO:0003677">
    <property type="term" value="F:DNA binding"/>
    <property type="evidence" value="ECO:0007669"/>
    <property type="project" value="UniProtKB-KW"/>
</dbReference>
<evidence type="ECO:0000313" key="5">
    <source>
        <dbReference type="EMBL" id="MBM7416057.1"/>
    </source>
</evidence>
<dbReference type="SMART" id="SM00345">
    <property type="entry name" value="HTH_GNTR"/>
    <property type="match status" value="1"/>
</dbReference>
<evidence type="ECO:0000256" key="1">
    <source>
        <dbReference type="ARBA" id="ARBA00023015"/>
    </source>
</evidence>
<organism evidence="5 6">
    <name type="scientific">Rhodococcoides corynebacterioides</name>
    <dbReference type="NCBI Taxonomy" id="53972"/>
    <lineage>
        <taxon>Bacteria</taxon>
        <taxon>Bacillati</taxon>
        <taxon>Actinomycetota</taxon>
        <taxon>Actinomycetes</taxon>
        <taxon>Mycobacteriales</taxon>
        <taxon>Nocardiaceae</taxon>
        <taxon>Rhodococcoides</taxon>
    </lineage>
</organism>
<dbReference type="InterPro" id="IPR036390">
    <property type="entry name" value="WH_DNA-bd_sf"/>
</dbReference>
<keyword evidence="6" id="KW-1185">Reference proteome</keyword>
<dbReference type="SUPFAM" id="SSF46785">
    <property type="entry name" value="Winged helix' DNA-binding domain"/>
    <property type="match status" value="1"/>
</dbReference>
<dbReference type="RefSeq" id="WP_204868959.1">
    <property type="nucleotide sequence ID" value="NZ_JAFBBK010000001.1"/>
</dbReference>
<dbReference type="PANTHER" id="PTHR43537">
    <property type="entry name" value="TRANSCRIPTIONAL REGULATOR, GNTR FAMILY"/>
    <property type="match status" value="1"/>
</dbReference>
<keyword evidence="1" id="KW-0805">Transcription regulation</keyword>
<dbReference type="Proteomes" id="UP000703038">
    <property type="component" value="Unassembled WGS sequence"/>
</dbReference>
<keyword evidence="2 5" id="KW-0238">DNA-binding</keyword>
<dbReference type="InterPro" id="IPR008920">
    <property type="entry name" value="TF_FadR/GntR_C"/>
</dbReference>
<dbReference type="Pfam" id="PF00392">
    <property type="entry name" value="GntR"/>
    <property type="match status" value="1"/>
</dbReference>
<dbReference type="EMBL" id="JAFBBK010000001">
    <property type="protein sequence ID" value="MBM7416057.1"/>
    <property type="molecule type" value="Genomic_DNA"/>
</dbReference>
<dbReference type="PROSITE" id="PS50949">
    <property type="entry name" value="HTH_GNTR"/>
    <property type="match status" value="1"/>
</dbReference>
<evidence type="ECO:0000259" key="4">
    <source>
        <dbReference type="PROSITE" id="PS50949"/>
    </source>
</evidence>
<keyword evidence="3" id="KW-0804">Transcription</keyword>
<feature type="domain" description="HTH gntR-type" evidence="4">
    <location>
        <begin position="19"/>
        <end position="86"/>
    </location>
</feature>
<dbReference type="PANTHER" id="PTHR43537:SF5">
    <property type="entry name" value="UXU OPERON TRANSCRIPTIONAL REGULATOR"/>
    <property type="match status" value="1"/>
</dbReference>
<dbReference type="Pfam" id="PF07729">
    <property type="entry name" value="FCD"/>
    <property type="match status" value="1"/>
</dbReference>
<dbReference type="SUPFAM" id="SSF48008">
    <property type="entry name" value="GntR ligand-binding domain-like"/>
    <property type="match status" value="1"/>
</dbReference>
<proteinExistence type="predicted"/>